<dbReference type="AlphaFoldDB" id="A0A1F7I9Z8"/>
<organism evidence="1 2">
    <name type="scientific">Candidatus Roizmanbacteria bacterium RIFCSPLOWO2_01_FULL_37_12</name>
    <dbReference type="NCBI Taxonomy" id="1802056"/>
    <lineage>
        <taxon>Bacteria</taxon>
        <taxon>Candidatus Roizmaniibacteriota</taxon>
    </lineage>
</organism>
<accession>A0A1F7I9Z8</accession>
<comment type="caution">
    <text evidence="1">The sequence shown here is derived from an EMBL/GenBank/DDBJ whole genome shotgun (WGS) entry which is preliminary data.</text>
</comment>
<dbReference type="EMBL" id="MGAG01000027">
    <property type="protein sequence ID" value="OGK40180.1"/>
    <property type="molecule type" value="Genomic_DNA"/>
</dbReference>
<proteinExistence type="predicted"/>
<name>A0A1F7I9Z8_9BACT</name>
<reference evidence="1 2" key="1">
    <citation type="journal article" date="2016" name="Nat. Commun.">
        <title>Thousands of microbial genomes shed light on interconnected biogeochemical processes in an aquifer system.</title>
        <authorList>
            <person name="Anantharaman K."/>
            <person name="Brown C.T."/>
            <person name="Hug L.A."/>
            <person name="Sharon I."/>
            <person name="Castelle C.J."/>
            <person name="Probst A.J."/>
            <person name="Thomas B.C."/>
            <person name="Singh A."/>
            <person name="Wilkins M.J."/>
            <person name="Karaoz U."/>
            <person name="Brodie E.L."/>
            <person name="Williams K.H."/>
            <person name="Hubbard S.S."/>
            <person name="Banfield J.F."/>
        </authorList>
    </citation>
    <scope>NUCLEOTIDE SEQUENCE [LARGE SCALE GENOMIC DNA]</scope>
</reference>
<sequence length="62" mass="6528">MIQSGQPFQPQRLESLINVTSAVSASGGQLMSLGIDSTGSDGLDVYSKENSANKPELVVNFN</sequence>
<gene>
    <name evidence="1" type="ORF">A2954_01550</name>
</gene>
<protein>
    <submittedName>
        <fullName evidence="1">Uncharacterized protein</fullName>
    </submittedName>
</protein>
<evidence type="ECO:0000313" key="2">
    <source>
        <dbReference type="Proteomes" id="UP000177698"/>
    </source>
</evidence>
<evidence type="ECO:0000313" key="1">
    <source>
        <dbReference type="EMBL" id="OGK40180.1"/>
    </source>
</evidence>
<dbReference type="Proteomes" id="UP000177698">
    <property type="component" value="Unassembled WGS sequence"/>
</dbReference>